<evidence type="ECO:0000313" key="1">
    <source>
        <dbReference type="EMBL" id="KGN44048.1"/>
    </source>
</evidence>
<accession>A0A0A0K3I1</accession>
<name>A0A0A0K3I1_CUCSA</name>
<organism evidence="1 2">
    <name type="scientific">Cucumis sativus</name>
    <name type="common">Cucumber</name>
    <dbReference type="NCBI Taxonomy" id="3659"/>
    <lineage>
        <taxon>Eukaryota</taxon>
        <taxon>Viridiplantae</taxon>
        <taxon>Streptophyta</taxon>
        <taxon>Embryophyta</taxon>
        <taxon>Tracheophyta</taxon>
        <taxon>Spermatophyta</taxon>
        <taxon>Magnoliopsida</taxon>
        <taxon>eudicotyledons</taxon>
        <taxon>Gunneridae</taxon>
        <taxon>Pentapetalae</taxon>
        <taxon>rosids</taxon>
        <taxon>fabids</taxon>
        <taxon>Cucurbitales</taxon>
        <taxon>Cucurbitaceae</taxon>
        <taxon>Benincaseae</taxon>
        <taxon>Cucumis</taxon>
    </lineage>
</organism>
<protein>
    <submittedName>
        <fullName evidence="1">Uncharacterized protein</fullName>
    </submittedName>
</protein>
<keyword evidence="2" id="KW-1185">Reference proteome</keyword>
<gene>
    <name evidence="1" type="ORF">Csa_7G135930</name>
</gene>
<dbReference type="Proteomes" id="UP000029981">
    <property type="component" value="Chromosome 7"/>
</dbReference>
<proteinExistence type="predicted"/>
<evidence type="ECO:0000313" key="2">
    <source>
        <dbReference type="Proteomes" id="UP000029981"/>
    </source>
</evidence>
<dbReference type="AlphaFoldDB" id="A0A0A0K3I1"/>
<dbReference type="Gramene" id="KGN44048">
    <property type="protein sequence ID" value="KGN44048"/>
    <property type="gene ID" value="Csa_7G135930"/>
</dbReference>
<dbReference type="EMBL" id="CM002928">
    <property type="protein sequence ID" value="KGN44048.1"/>
    <property type="molecule type" value="Genomic_DNA"/>
</dbReference>
<reference evidence="1 2" key="3">
    <citation type="journal article" date="2010" name="BMC Genomics">
        <title>Transcriptome sequencing and comparative analysis of cucumber flowers with different sex types.</title>
        <authorList>
            <person name="Guo S."/>
            <person name="Zheng Y."/>
            <person name="Joung J.G."/>
            <person name="Liu S."/>
            <person name="Zhang Z."/>
            <person name="Crasta O.R."/>
            <person name="Sobral B.W."/>
            <person name="Xu Y."/>
            <person name="Huang S."/>
            <person name="Fei Z."/>
        </authorList>
    </citation>
    <scope>NUCLEOTIDE SEQUENCE [LARGE SCALE GENOMIC DNA]</scope>
    <source>
        <strain evidence="2">cv. 9930</strain>
    </source>
</reference>
<reference evidence="1 2" key="2">
    <citation type="journal article" date="2009" name="PLoS ONE">
        <title>An integrated genetic and cytogenetic map of the cucumber genome.</title>
        <authorList>
            <person name="Ren Y."/>
            <person name="Zhang Z."/>
            <person name="Liu J."/>
            <person name="Staub J.E."/>
            <person name="Han Y."/>
            <person name="Cheng Z."/>
            <person name="Li X."/>
            <person name="Lu J."/>
            <person name="Miao H."/>
            <person name="Kang H."/>
            <person name="Xie B."/>
            <person name="Gu X."/>
            <person name="Wang X."/>
            <person name="Du Y."/>
            <person name="Jin W."/>
            <person name="Huang S."/>
        </authorList>
    </citation>
    <scope>NUCLEOTIDE SEQUENCE [LARGE SCALE GENOMIC DNA]</scope>
    <source>
        <strain evidence="2">cv. 9930</strain>
    </source>
</reference>
<reference evidence="1 2" key="1">
    <citation type="journal article" date="2009" name="Nat. Genet.">
        <title>The genome of the cucumber, Cucumis sativus L.</title>
        <authorList>
            <person name="Huang S."/>
            <person name="Li R."/>
            <person name="Zhang Z."/>
            <person name="Li L."/>
            <person name="Gu X."/>
            <person name="Fan W."/>
            <person name="Lucas W.J."/>
            <person name="Wang X."/>
            <person name="Xie B."/>
            <person name="Ni P."/>
            <person name="Ren Y."/>
            <person name="Zhu H."/>
            <person name="Li J."/>
            <person name="Lin K."/>
            <person name="Jin W."/>
            <person name="Fei Z."/>
            <person name="Li G."/>
            <person name="Staub J."/>
            <person name="Kilian A."/>
            <person name="van der Vossen E.A."/>
            <person name="Wu Y."/>
            <person name="Guo J."/>
            <person name="He J."/>
            <person name="Jia Z."/>
            <person name="Ren Y."/>
            <person name="Tian G."/>
            <person name="Lu Y."/>
            <person name="Ruan J."/>
            <person name="Qian W."/>
            <person name="Wang M."/>
            <person name="Huang Q."/>
            <person name="Li B."/>
            <person name="Xuan Z."/>
            <person name="Cao J."/>
            <person name="Asan"/>
            <person name="Wu Z."/>
            <person name="Zhang J."/>
            <person name="Cai Q."/>
            <person name="Bai Y."/>
            <person name="Zhao B."/>
            <person name="Han Y."/>
            <person name="Li Y."/>
            <person name="Li X."/>
            <person name="Wang S."/>
            <person name="Shi Q."/>
            <person name="Liu S."/>
            <person name="Cho W.K."/>
            <person name="Kim J.Y."/>
            <person name="Xu Y."/>
            <person name="Heller-Uszynska K."/>
            <person name="Miao H."/>
            <person name="Cheng Z."/>
            <person name="Zhang S."/>
            <person name="Wu J."/>
            <person name="Yang Y."/>
            <person name="Kang H."/>
            <person name="Li M."/>
            <person name="Liang H."/>
            <person name="Ren X."/>
            <person name="Shi Z."/>
            <person name="Wen M."/>
            <person name="Jian M."/>
            <person name="Yang H."/>
            <person name="Zhang G."/>
            <person name="Yang Z."/>
            <person name="Chen R."/>
            <person name="Liu S."/>
            <person name="Li J."/>
            <person name="Ma L."/>
            <person name="Liu H."/>
            <person name="Zhou Y."/>
            <person name="Zhao J."/>
            <person name="Fang X."/>
            <person name="Li G."/>
            <person name="Fang L."/>
            <person name="Li Y."/>
            <person name="Liu D."/>
            <person name="Zheng H."/>
            <person name="Zhang Y."/>
            <person name="Qin N."/>
            <person name="Li Z."/>
            <person name="Yang G."/>
            <person name="Yang S."/>
            <person name="Bolund L."/>
            <person name="Kristiansen K."/>
            <person name="Zheng H."/>
            <person name="Li S."/>
            <person name="Zhang X."/>
            <person name="Yang H."/>
            <person name="Wang J."/>
            <person name="Sun R."/>
            <person name="Zhang B."/>
            <person name="Jiang S."/>
            <person name="Wang J."/>
            <person name="Du Y."/>
            <person name="Li S."/>
        </authorList>
    </citation>
    <scope>NUCLEOTIDE SEQUENCE [LARGE SCALE GENOMIC DNA]</scope>
    <source>
        <strain evidence="2">cv. 9930</strain>
    </source>
</reference>
<reference evidence="1 2" key="4">
    <citation type="journal article" date="2011" name="BMC Genomics">
        <title>RNA-Seq improves annotation of protein-coding genes in the cucumber genome.</title>
        <authorList>
            <person name="Li Z."/>
            <person name="Zhang Z."/>
            <person name="Yan P."/>
            <person name="Huang S."/>
            <person name="Fei Z."/>
            <person name="Lin K."/>
        </authorList>
    </citation>
    <scope>NUCLEOTIDE SEQUENCE [LARGE SCALE GENOMIC DNA]</scope>
    <source>
        <strain evidence="2">cv. 9930</strain>
    </source>
</reference>
<sequence>MLWVCFDDIRTHSKGLCRSCYQGDFTNYPNFGKHSRVLLCYGFDYRLGFNYTKYEISQLGDEPYDVDEEELISNCMTL</sequence>